<keyword evidence="1" id="KW-0812">Transmembrane</keyword>
<feature type="transmembrane region" description="Helical" evidence="1">
    <location>
        <begin position="6"/>
        <end position="27"/>
    </location>
</feature>
<evidence type="ECO:0000313" key="2">
    <source>
        <dbReference type="EMBL" id="KFI91546.1"/>
    </source>
</evidence>
<evidence type="ECO:0000256" key="1">
    <source>
        <dbReference type="SAM" id="Phobius"/>
    </source>
</evidence>
<gene>
    <name evidence="2" type="ORF">BISA_2301</name>
</gene>
<protein>
    <submittedName>
        <fullName evidence="2">Uncharacterized protein</fullName>
    </submittedName>
</protein>
<organism evidence="2 3">
    <name type="scientific">Bifidobacterium saguini DSM 23967</name>
    <dbReference type="NCBI Taxonomy" id="1437607"/>
    <lineage>
        <taxon>Bacteria</taxon>
        <taxon>Bacillati</taxon>
        <taxon>Actinomycetota</taxon>
        <taxon>Actinomycetes</taxon>
        <taxon>Bifidobacteriales</taxon>
        <taxon>Bifidobacteriaceae</taxon>
        <taxon>Bifidobacterium</taxon>
    </lineage>
</organism>
<reference evidence="2 3" key="1">
    <citation type="submission" date="2014-03" db="EMBL/GenBank/DDBJ databases">
        <title>Genomics of Bifidobacteria.</title>
        <authorList>
            <person name="Ventura M."/>
            <person name="Milani C."/>
            <person name="Lugli G.A."/>
        </authorList>
    </citation>
    <scope>NUCLEOTIDE SEQUENCE [LARGE SCALE GENOMIC DNA]</scope>
    <source>
        <strain evidence="2 3">DSM 23967</strain>
    </source>
</reference>
<proteinExistence type="predicted"/>
<evidence type="ECO:0000313" key="3">
    <source>
        <dbReference type="Proteomes" id="UP000029066"/>
    </source>
</evidence>
<comment type="caution">
    <text evidence="2">The sequence shown here is derived from an EMBL/GenBank/DDBJ whole genome shotgun (WGS) entry which is preliminary data.</text>
</comment>
<dbReference type="OrthoDB" id="4614415at2"/>
<name>A0A087D7P6_9BIFI</name>
<keyword evidence="1" id="KW-0472">Membrane</keyword>
<dbReference type="AlphaFoldDB" id="A0A087D7P6"/>
<sequence>MACSDIINLIIAVLTAFAAISAMCTAIKANEIAEQSFEISKSVYEHSQSDRISVWLVKAERGDDIILRNGSEAPIYDVFVGAGISNKGDECKLTKGLSNSSSNLHGLNHSLGVVPPGTWIIKAELMMGGMSSIPGATVVFKDMYGKTWVRDAAGDLHDKGNVTPADVLDLYKLGEVPYGQEGYKEYKQ</sequence>
<accession>A0A087D7P6</accession>
<dbReference type="Proteomes" id="UP000029066">
    <property type="component" value="Unassembled WGS sequence"/>
</dbReference>
<dbReference type="EMBL" id="JGZN01000015">
    <property type="protein sequence ID" value="KFI91546.1"/>
    <property type="molecule type" value="Genomic_DNA"/>
</dbReference>
<dbReference type="RefSeq" id="WP_033891691.1">
    <property type="nucleotide sequence ID" value="NZ_JDUT01000016.1"/>
</dbReference>
<keyword evidence="1" id="KW-1133">Transmembrane helix</keyword>